<gene>
    <name evidence="1" type="ORF">WN944_028636</name>
</gene>
<dbReference type="AlphaFoldDB" id="A0AAP0LJS3"/>
<evidence type="ECO:0000313" key="2">
    <source>
        <dbReference type="Proteomes" id="UP001428341"/>
    </source>
</evidence>
<dbReference type="Proteomes" id="UP001428341">
    <property type="component" value="Unassembled WGS sequence"/>
</dbReference>
<accession>A0AAP0LJS3</accession>
<organism evidence="1 2">
    <name type="scientific">Citrus x changshan-huyou</name>
    <dbReference type="NCBI Taxonomy" id="2935761"/>
    <lineage>
        <taxon>Eukaryota</taxon>
        <taxon>Viridiplantae</taxon>
        <taxon>Streptophyta</taxon>
        <taxon>Embryophyta</taxon>
        <taxon>Tracheophyta</taxon>
        <taxon>Spermatophyta</taxon>
        <taxon>Magnoliopsida</taxon>
        <taxon>eudicotyledons</taxon>
        <taxon>Gunneridae</taxon>
        <taxon>Pentapetalae</taxon>
        <taxon>rosids</taxon>
        <taxon>malvids</taxon>
        <taxon>Sapindales</taxon>
        <taxon>Rutaceae</taxon>
        <taxon>Aurantioideae</taxon>
        <taxon>Citrus</taxon>
    </lineage>
</organism>
<comment type="caution">
    <text evidence="1">The sequence shown here is derived from an EMBL/GenBank/DDBJ whole genome shotgun (WGS) entry which is preliminary data.</text>
</comment>
<protein>
    <submittedName>
        <fullName evidence="1">Uncharacterized protein</fullName>
    </submittedName>
</protein>
<keyword evidence="2" id="KW-1185">Reference proteome</keyword>
<name>A0AAP0LJS3_9ROSI</name>
<reference evidence="1 2" key="1">
    <citation type="submission" date="2024-05" db="EMBL/GenBank/DDBJ databases">
        <title>Haplotype-resolved chromosome-level genome assembly of Huyou (Citrus changshanensis).</title>
        <authorList>
            <person name="Miao C."/>
            <person name="Chen W."/>
            <person name="Wu Y."/>
            <person name="Wang L."/>
            <person name="Zhao S."/>
            <person name="Grierson D."/>
            <person name="Xu C."/>
            <person name="Chen K."/>
        </authorList>
    </citation>
    <scope>NUCLEOTIDE SEQUENCE [LARGE SCALE GENOMIC DNA]</scope>
    <source>
        <strain evidence="1">01-14</strain>
        <tissue evidence="1">Leaf</tissue>
    </source>
</reference>
<sequence length="112" mass="12357">MMHGKLDLRGLFQSSECSKSQALKTIEKNNIHQEVRGKTRKMKDRNHVDFGVPREVLGIPDLQHLGEYIVRVLAYQRPIINATSALVGVVGCCPHKYCEGSGSSPHKSICGG</sequence>
<evidence type="ECO:0000313" key="1">
    <source>
        <dbReference type="EMBL" id="KAK9176618.1"/>
    </source>
</evidence>
<proteinExistence type="predicted"/>
<dbReference type="EMBL" id="JBCGBO010000025">
    <property type="protein sequence ID" value="KAK9176618.1"/>
    <property type="molecule type" value="Genomic_DNA"/>
</dbReference>